<gene>
    <name evidence="2" type="ORF">COV04_04360</name>
</gene>
<evidence type="ECO:0000313" key="2">
    <source>
        <dbReference type="EMBL" id="PJE75508.1"/>
    </source>
</evidence>
<dbReference type="Gene3D" id="3.90.1660.10">
    <property type="entry name" value="CofE-like domain"/>
    <property type="match status" value="1"/>
</dbReference>
<dbReference type="InterPro" id="IPR002847">
    <property type="entry name" value="F420-0_gamma-glut_ligase-dom"/>
</dbReference>
<dbReference type="EMBL" id="PFET01000014">
    <property type="protein sequence ID" value="PJE75508.1"/>
    <property type="molecule type" value="Genomic_DNA"/>
</dbReference>
<proteinExistence type="predicted"/>
<feature type="domain" description="Coenzyme F420:L-glutamate ligase-like" evidence="1">
    <location>
        <begin position="14"/>
        <end position="207"/>
    </location>
</feature>
<name>A0A2M8LDI0_9BACT</name>
<dbReference type="Gene3D" id="3.30.1330.100">
    <property type="entry name" value="CofE-like"/>
    <property type="match status" value="1"/>
</dbReference>
<reference evidence="2 3" key="1">
    <citation type="submission" date="2017-09" db="EMBL/GenBank/DDBJ databases">
        <title>Depth-based differentiation of microbial function through sediment-hosted aquifers and enrichment of novel symbionts in the deep terrestrial subsurface.</title>
        <authorList>
            <person name="Probst A.J."/>
            <person name="Ladd B."/>
            <person name="Jarett J.K."/>
            <person name="Geller-Mcgrath D.E."/>
            <person name="Sieber C.M."/>
            <person name="Emerson J.B."/>
            <person name="Anantharaman K."/>
            <person name="Thomas B.C."/>
            <person name="Malmstrom R."/>
            <person name="Stieglmeier M."/>
            <person name="Klingl A."/>
            <person name="Woyke T."/>
            <person name="Ryan C.M."/>
            <person name="Banfield J.F."/>
        </authorList>
    </citation>
    <scope>NUCLEOTIDE SEQUENCE [LARGE SCALE GENOMIC DNA]</scope>
    <source>
        <strain evidence="2">CG10_big_fil_rev_8_21_14_0_10_48_11</strain>
    </source>
</reference>
<organism evidence="2 3">
    <name type="scientific">Candidatus Uhrbacteria bacterium CG10_big_fil_rev_8_21_14_0_10_48_11</name>
    <dbReference type="NCBI Taxonomy" id="1975037"/>
    <lineage>
        <taxon>Bacteria</taxon>
        <taxon>Candidatus Uhriibacteriota</taxon>
    </lineage>
</organism>
<dbReference type="AlphaFoldDB" id="A0A2M8LDI0"/>
<sequence>MEIRTIRTRAFEPPRDDVYRLIDESVSELKDGDILCVSSKIVAIHQGRCIKITDSVNKDELITKEAERYIPRSRVPHALAVLAIKEHTLIASAGIDESNGHGYYILWPEQPYAFARELRARLKEKWNLNNLGVVLTDSHTIPLRYGVVGISIGFAGLHPVKSYVGTADIFGRPFHMSRTNVVDAIAAIAVLHMGEGNEQTPLAVLRDVPHVTFSEQNEEAALLVPPEDDIYRPLLDCFSESNE</sequence>
<dbReference type="Pfam" id="PF01996">
    <property type="entry name" value="F420_ligase"/>
    <property type="match status" value="1"/>
</dbReference>
<dbReference type="PANTHER" id="PTHR47917">
    <property type="match status" value="1"/>
</dbReference>
<dbReference type="Proteomes" id="UP000231152">
    <property type="component" value="Unassembled WGS sequence"/>
</dbReference>
<evidence type="ECO:0000259" key="1">
    <source>
        <dbReference type="Pfam" id="PF01996"/>
    </source>
</evidence>
<dbReference type="GO" id="GO:0052618">
    <property type="term" value="F:coenzyme F420-0:L-glutamate ligase activity"/>
    <property type="evidence" value="ECO:0007669"/>
    <property type="project" value="TreeGrafter"/>
</dbReference>
<dbReference type="PANTHER" id="PTHR47917:SF1">
    <property type="entry name" value="COENZYME F420:L-GLUTAMATE LIGASE"/>
    <property type="match status" value="1"/>
</dbReference>
<protein>
    <submittedName>
        <fullName evidence="2">Putative folate metabolism gamma-glutamate ligase</fullName>
    </submittedName>
</protein>
<evidence type="ECO:0000313" key="3">
    <source>
        <dbReference type="Proteomes" id="UP000231152"/>
    </source>
</evidence>
<keyword evidence="2" id="KW-0436">Ligase</keyword>
<accession>A0A2M8LDI0</accession>
<dbReference type="SUPFAM" id="SSF144010">
    <property type="entry name" value="CofE-like"/>
    <property type="match status" value="1"/>
</dbReference>
<comment type="caution">
    <text evidence="2">The sequence shown here is derived from an EMBL/GenBank/DDBJ whole genome shotgun (WGS) entry which is preliminary data.</text>
</comment>